<dbReference type="RefSeq" id="WP_328014816.1">
    <property type="nucleotide sequence ID" value="NZ_JARTFS010000001.1"/>
</dbReference>
<dbReference type="Proteomes" id="UP001342826">
    <property type="component" value="Unassembled WGS sequence"/>
</dbReference>
<evidence type="ECO:0000313" key="1">
    <source>
        <dbReference type="EMBL" id="MED4399890.1"/>
    </source>
</evidence>
<accession>A0ABU6NRV5</accession>
<evidence type="ECO:0000313" key="2">
    <source>
        <dbReference type="Proteomes" id="UP001342826"/>
    </source>
</evidence>
<name>A0ABU6NRV5_9BACI</name>
<protein>
    <submittedName>
        <fullName evidence="1">Uncharacterized protein</fullName>
    </submittedName>
</protein>
<sequence length="99" mass="11817">MEFSGNLYYIEVIPFEDKSEKDDTGSYEYYYKGKHLLFRSEKERIRARIYEGEDVISFSKNPALIFGKDLEKLKAYLNKKYGMKKIRFLNKESSSYVNL</sequence>
<keyword evidence="2" id="KW-1185">Reference proteome</keyword>
<comment type="caution">
    <text evidence="1">The sequence shown here is derived from an EMBL/GenBank/DDBJ whole genome shotgun (WGS) entry which is preliminary data.</text>
</comment>
<proteinExistence type="predicted"/>
<dbReference type="EMBL" id="JARTFS010000001">
    <property type="protein sequence ID" value="MED4399890.1"/>
    <property type="molecule type" value="Genomic_DNA"/>
</dbReference>
<gene>
    <name evidence="1" type="ORF">P9271_00760</name>
</gene>
<reference evidence="1 2" key="1">
    <citation type="submission" date="2023-03" db="EMBL/GenBank/DDBJ databases">
        <title>Bacillus Genome Sequencing.</title>
        <authorList>
            <person name="Dunlap C."/>
        </authorList>
    </citation>
    <scope>NUCLEOTIDE SEQUENCE [LARGE SCALE GENOMIC DNA]</scope>
    <source>
        <strain evidence="1 2">NRS-1717</strain>
    </source>
</reference>
<organism evidence="1 2">
    <name type="scientific">Metabacillus fastidiosus</name>
    <dbReference type="NCBI Taxonomy" id="1458"/>
    <lineage>
        <taxon>Bacteria</taxon>
        <taxon>Bacillati</taxon>
        <taxon>Bacillota</taxon>
        <taxon>Bacilli</taxon>
        <taxon>Bacillales</taxon>
        <taxon>Bacillaceae</taxon>
        <taxon>Metabacillus</taxon>
    </lineage>
</organism>